<proteinExistence type="predicted"/>
<dbReference type="EMBL" id="BK016121">
    <property type="protein sequence ID" value="DAF96836.1"/>
    <property type="molecule type" value="Genomic_DNA"/>
</dbReference>
<reference evidence="1" key="1">
    <citation type="journal article" date="2021" name="Proc. Natl. Acad. Sci. U.S.A.">
        <title>A Catalog of Tens of Thousands of Viruses from Human Metagenomes Reveals Hidden Associations with Chronic Diseases.</title>
        <authorList>
            <person name="Tisza M.J."/>
            <person name="Buck C.B."/>
        </authorList>
    </citation>
    <scope>NUCLEOTIDE SEQUENCE</scope>
    <source>
        <strain evidence="1">CtQyH19</strain>
    </source>
</reference>
<organism evidence="1">
    <name type="scientific">Podoviridae sp. ctQyH19</name>
    <dbReference type="NCBI Taxonomy" id="2825249"/>
    <lineage>
        <taxon>Viruses</taxon>
        <taxon>Duplodnaviria</taxon>
        <taxon>Heunggongvirae</taxon>
        <taxon>Uroviricota</taxon>
        <taxon>Caudoviricetes</taxon>
    </lineage>
</organism>
<evidence type="ECO:0000313" key="1">
    <source>
        <dbReference type="EMBL" id="DAF96836.1"/>
    </source>
</evidence>
<protein>
    <submittedName>
        <fullName evidence="1">Uncharacterized protein</fullName>
    </submittedName>
</protein>
<sequence>MLVQRRNKSVEKCTLSKVYLQESQNSKLEFRGIAKIEDVRKAYTNSNYILVIKVVDFNIHTGFEREVYIYPSVLTIN</sequence>
<name>A0A8S5UR08_9CAUD</name>
<accession>A0A8S5UR08</accession>